<gene>
    <name evidence="1" type="ORF">SCALOS_LOCUS2455</name>
</gene>
<proteinExistence type="predicted"/>
<reference evidence="1" key="1">
    <citation type="submission" date="2021-06" db="EMBL/GenBank/DDBJ databases">
        <authorList>
            <person name="Kallberg Y."/>
            <person name="Tangrot J."/>
            <person name="Rosling A."/>
        </authorList>
    </citation>
    <scope>NUCLEOTIDE SEQUENCE</scope>
    <source>
        <strain evidence="1">AU212A</strain>
    </source>
</reference>
<name>A0ACA9KLX7_9GLOM</name>
<sequence>MSYPYNINNNDHNAAVGYNNDGYADYGNNDNKFQEQQFQQAQVVYENNRYPPIDNRPSNYKNNLGPEYSQKPELLQNYNNASTNYSSPPLEVYPPSSGKQPYQERQQQGIPDPSIPTFGQQEMQSQYSTQQQFSPYDPNYPNYPNYNNYNSPMQTPLYNYQMQTPPTSYGHDLPPVPPSNYNQISKPGYSPSSNNLNQTQPYSYSKDPYHQINYSQPQNTTYTSNDPRPPKINSPPLNLSNKPRPPENYSPPQTTENASYTSNDPRPPKNYSPPLNTTYTSNDSRPPKSSTPPQITENSPRPPKNYSPAPNTSSQNNDSHTPDNYSPTQVGMDATTYVGGNKKERISQKNDNCCPEISICGCIRCTCTLFVLIIGVIFIIIGVGMYIYSRTLPSACGSPCDPSQITNSTNSTTSAIPGNVTDTVNQTANDGGAQCKLICQKIIYNVLQWGGIGCFGLGVLIVLIQVLKMLCRLGKGGSSCCFCC</sequence>
<evidence type="ECO:0000313" key="1">
    <source>
        <dbReference type="EMBL" id="CAG8481854.1"/>
    </source>
</evidence>
<protein>
    <submittedName>
        <fullName evidence="1">3815_t:CDS:1</fullName>
    </submittedName>
</protein>
<keyword evidence="2" id="KW-1185">Reference proteome</keyword>
<evidence type="ECO:0000313" key="2">
    <source>
        <dbReference type="Proteomes" id="UP000789860"/>
    </source>
</evidence>
<organism evidence="1 2">
    <name type="scientific">Scutellospora calospora</name>
    <dbReference type="NCBI Taxonomy" id="85575"/>
    <lineage>
        <taxon>Eukaryota</taxon>
        <taxon>Fungi</taxon>
        <taxon>Fungi incertae sedis</taxon>
        <taxon>Mucoromycota</taxon>
        <taxon>Glomeromycotina</taxon>
        <taxon>Glomeromycetes</taxon>
        <taxon>Diversisporales</taxon>
        <taxon>Gigasporaceae</taxon>
        <taxon>Scutellospora</taxon>
    </lineage>
</organism>
<accession>A0ACA9KLX7</accession>
<dbReference type="EMBL" id="CAJVPM010002196">
    <property type="protein sequence ID" value="CAG8481854.1"/>
    <property type="molecule type" value="Genomic_DNA"/>
</dbReference>
<dbReference type="Proteomes" id="UP000789860">
    <property type="component" value="Unassembled WGS sequence"/>
</dbReference>
<comment type="caution">
    <text evidence="1">The sequence shown here is derived from an EMBL/GenBank/DDBJ whole genome shotgun (WGS) entry which is preliminary data.</text>
</comment>